<reference evidence="2" key="1">
    <citation type="submission" date="2019-10" db="EMBL/GenBank/DDBJ databases">
        <title>The sequence and de novo assembly of the wild yak genome.</title>
        <authorList>
            <person name="Liu Y."/>
        </authorList>
    </citation>
    <scope>NUCLEOTIDE SEQUENCE [LARGE SCALE GENOMIC DNA]</scope>
    <source>
        <strain evidence="2">WY2019</strain>
    </source>
</reference>
<evidence type="ECO:0000256" key="1">
    <source>
        <dbReference type="SAM" id="MobiDB-lite"/>
    </source>
</evidence>
<evidence type="ECO:0000313" key="3">
    <source>
        <dbReference type="Proteomes" id="UP000322234"/>
    </source>
</evidence>
<organism evidence="2 3">
    <name type="scientific">Bos mutus</name>
    <name type="common">wild yak</name>
    <dbReference type="NCBI Taxonomy" id="72004"/>
    <lineage>
        <taxon>Eukaryota</taxon>
        <taxon>Metazoa</taxon>
        <taxon>Chordata</taxon>
        <taxon>Craniata</taxon>
        <taxon>Vertebrata</taxon>
        <taxon>Euteleostomi</taxon>
        <taxon>Mammalia</taxon>
        <taxon>Eutheria</taxon>
        <taxon>Laurasiatheria</taxon>
        <taxon>Artiodactyla</taxon>
        <taxon>Ruminantia</taxon>
        <taxon>Pecora</taxon>
        <taxon>Bovidae</taxon>
        <taxon>Bovinae</taxon>
        <taxon>Bos</taxon>
    </lineage>
</organism>
<feature type="region of interest" description="Disordered" evidence="1">
    <location>
        <begin position="49"/>
        <end position="95"/>
    </location>
</feature>
<dbReference type="Proteomes" id="UP000322234">
    <property type="component" value="Unassembled WGS sequence"/>
</dbReference>
<feature type="region of interest" description="Disordered" evidence="1">
    <location>
        <begin position="1"/>
        <end position="22"/>
    </location>
</feature>
<dbReference type="EMBL" id="VBQZ03000038">
    <property type="protein sequence ID" value="MXQ87499.1"/>
    <property type="molecule type" value="Genomic_DNA"/>
</dbReference>
<comment type="caution">
    <text evidence="2">The sequence shown here is derived from an EMBL/GenBank/DDBJ whole genome shotgun (WGS) entry which is preliminary data.</text>
</comment>
<name>A0A6B0RBC7_9CETA</name>
<accession>A0A6B0RBC7</accession>
<protein>
    <submittedName>
        <fullName evidence="2">Uncharacterized protein</fullName>
    </submittedName>
</protein>
<gene>
    <name evidence="2" type="ORF">E5288_WYG000121</name>
</gene>
<evidence type="ECO:0000313" key="2">
    <source>
        <dbReference type="EMBL" id="MXQ87499.1"/>
    </source>
</evidence>
<dbReference type="AlphaFoldDB" id="A0A6B0RBC7"/>
<sequence length="107" mass="11238">MRGLWGPAELPELSPAPWSQAGPVCEESLKVEKCTKKIKITCVLATQKKTHKPPLEPTSGRGEGEGKVAGESRLVGSPGSKPLAAVNSAAETPQQSTLLALHLPSYP</sequence>
<proteinExistence type="predicted"/>
<keyword evidence="3" id="KW-1185">Reference proteome</keyword>